<dbReference type="Gene3D" id="3.90.79.10">
    <property type="entry name" value="Nucleoside Triphosphate Pyrophosphohydrolase"/>
    <property type="match status" value="1"/>
</dbReference>
<evidence type="ECO:0000256" key="2">
    <source>
        <dbReference type="ARBA" id="ARBA00022801"/>
    </source>
</evidence>
<organism evidence="5 6">
    <name type="scientific">Paenibacillus wynnii</name>
    <dbReference type="NCBI Taxonomy" id="268407"/>
    <lineage>
        <taxon>Bacteria</taxon>
        <taxon>Bacillati</taxon>
        <taxon>Bacillota</taxon>
        <taxon>Bacilli</taxon>
        <taxon>Bacillales</taxon>
        <taxon>Paenibacillaceae</taxon>
        <taxon>Paenibacillus</taxon>
    </lineage>
</organism>
<dbReference type="SUPFAM" id="SSF55811">
    <property type="entry name" value="Nudix"/>
    <property type="match status" value="1"/>
</dbReference>
<protein>
    <recommendedName>
        <fullName evidence="4">Nudix hydrolase domain-containing protein</fullName>
    </recommendedName>
</protein>
<gene>
    <name evidence="5" type="ORF">PWYN_19210</name>
</gene>
<keyword evidence="2 3" id="KW-0378">Hydrolase</keyword>
<reference evidence="5 6" key="2">
    <citation type="submission" date="2014-10" db="EMBL/GenBank/DDBJ databases">
        <title>Comparative genomics of the Paenibacillus odorifer group.</title>
        <authorList>
            <person name="Tsai Y.-C."/>
            <person name="Martin N."/>
            <person name="Korlach J."/>
            <person name="Wiedmann M."/>
        </authorList>
    </citation>
    <scope>NUCLEOTIDE SEQUENCE [LARGE SCALE GENOMIC DNA]</scope>
    <source>
        <strain evidence="5 6">DSM 18334</strain>
    </source>
</reference>
<evidence type="ECO:0000313" key="6">
    <source>
        <dbReference type="Proteomes" id="UP000029734"/>
    </source>
</evidence>
<evidence type="ECO:0000259" key="4">
    <source>
        <dbReference type="PROSITE" id="PS51462"/>
    </source>
</evidence>
<dbReference type="InterPro" id="IPR000086">
    <property type="entry name" value="NUDIX_hydrolase_dom"/>
</dbReference>
<dbReference type="InterPro" id="IPR020476">
    <property type="entry name" value="Nudix_hydrolase"/>
</dbReference>
<evidence type="ECO:0000313" key="5">
    <source>
        <dbReference type="EMBL" id="KGE16820.1"/>
    </source>
</evidence>
<accession>A0A098M2X3</accession>
<dbReference type="PROSITE" id="PS00893">
    <property type="entry name" value="NUDIX_BOX"/>
    <property type="match status" value="1"/>
</dbReference>
<evidence type="ECO:0000256" key="3">
    <source>
        <dbReference type="RuleBase" id="RU003476"/>
    </source>
</evidence>
<dbReference type="GO" id="GO:0016787">
    <property type="term" value="F:hydrolase activity"/>
    <property type="evidence" value="ECO:0007669"/>
    <property type="project" value="UniProtKB-KW"/>
</dbReference>
<dbReference type="PRINTS" id="PR00502">
    <property type="entry name" value="NUDIXFAMILY"/>
</dbReference>
<comment type="caution">
    <text evidence="5">The sequence shown here is derived from an EMBL/GenBank/DDBJ whole genome shotgun (WGS) entry which is preliminary data.</text>
</comment>
<dbReference type="PROSITE" id="PS51462">
    <property type="entry name" value="NUDIX"/>
    <property type="match status" value="1"/>
</dbReference>
<comment type="similarity">
    <text evidence="1 3">Belongs to the Nudix hydrolase family.</text>
</comment>
<sequence length="146" mass="17133">MMKINWFTTYQIPDELVTFAVILAKYNKDYVIIKNRNRGGWEIPGGRREEGETIQQTACRELYEETGAVKFNTAPYGIYSYNDTYGMAFVAEVVEIEKLPDFEIEEIKFVEVLPRNLNFGILFHHLTEKLEEVKSKLDWQSVHMKN</sequence>
<name>A0A098M2X3_9BACL</name>
<dbReference type="PANTHER" id="PTHR43736:SF1">
    <property type="entry name" value="DIHYDRONEOPTERIN TRIPHOSPHATE DIPHOSPHATASE"/>
    <property type="match status" value="1"/>
</dbReference>
<dbReference type="AlphaFoldDB" id="A0A098M2X3"/>
<dbReference type="Proteomes" id="UP000029734">
    <property type="component" value="Unassembled WGS sequence"/>
</dbReference>
<feature type="domain" description="Nudix hydrolase" evidence="4">
    <location>
        <begin position="13"/>
        <end position="146"/>
    </location>
</feature>
<dbReference type="InterPro" id="IPR015797">
    <property type="entry name" value="NUDIX_hydrolase-like_dom_sf"/>
</dbReference>
<dbReference type="STRING" id="268407.PWYN_19210"/>
<dbReference type="EMBL" id="JQCR01000003">
    <property type="protein sequence ID" value="KGE16820.1"/>
    <property type="molecule type" value="Genomic_DNA"/>
</dbReference>
<dbReference type="Pfam" id="PF00293">
    <property type="entry name" value="NUDIX"/>
    <property type="match status" value="1"/>
</dbReference>
<proteinExistence type="inferred from homology"/>
<dbReference type="PANTHER" id="PTHR43736">
    <property type="entry name" value="ADP-RIBOSE PYROPHOSPHATASE"/>
    <property type="match status" value="1"/>
</dbReference>
<dbReference type="eggNOG" id="COG1051">
    <property type="taxonomic scope" value="Bacteria"/>
</dbReference>
<keyword evidence="6" id="KW-1185">Reference proteome</keyword>
<reference evidence="5 6" key="1">
    <citation type="submission" date="2014-08" db="EMBL/GenBank/DDBJ databases">
        <authorList>
            <person name="den Bakker H.C."/>
        </authorList>
    </citation>
    <scope>NUCLEOTIDE SEQUENCE [LARGE SCALE GENOMIC DNA]</scope>
    <source>
        <strain evidence="5 6">DSM 18334</strain>
    </source>
</reference>
<dbReference type="InterPro" id="IPR020084">
    <property type="entry name" value="NUDIX_hydrolase_CS"/>
</dbReference>
<evidence type="ECO:0000256" key="1">
    <source>
        <dbReference type="ARBA" id="ARBA00005582"/>
    </source>
</evidence>